<dbReference type="AlphaFoldDB" id="A0A517ZNU5"/>
<gene>
    <name evidence="2" type="ORF">Mal52_26090</name>
</gene>
<dbReference type="EMBL" id="CP036276">
    <property type="protein sequence ID" value="QDU44131.1"/>
    <property type="molecule type" value="Genomic_DNA"/>
</dbReference>
<dbReference type="KEGG" id="sdyn:Mal52_26090"/>
<proteinExistence type="predicted"/>
<keyword evidence="3" id="KW-1185">Reference proteome</keyword>
<organism evidence="2 3">
    <name type="scientific">Symmachiella dynata</name>
    <dbReference type="NCBI Taxonomy" id="2527995"/>
    <lineage>
        <taxon>Bacteria</taxon>
        <taxon>Pseudomonadati</taxon>
        <taxon>Planctomycetota</taxon>
        <taxon>Planctomycetia</taxon>
        <taxon>Planctomycetales</taxon>
        <taxon>Planctomycetaceae</taxon>
        <taxon>Symmachiella</taxon>
    </lineage>
</organism>
<name>A0A517ZNU5_9PLAN</name>
<dbReference type="Proteomes" id="UP000319383">
    <property type="component" value="Chromosome"/>
</dbReference>
<feature type="region of interest" description="Disordered" evidence="1">
    <location>
        <begin position="19"/>
        <end position="112"/>
    </location>
</feature>
<evidence type="ECO:0000313" key="3">
    <source>
        <dbReference type="Proteomes" id="UP000319383"/>
    </source>
</evidence>
<evidence type="ECO:0000256" key="1">
    <source>
        <dbReference type="SAM" id="MobiDB-lite"/>
    </source>
</evidence>
<evidence type="ECO:0000313" key="2">
    <source>
        <dbReference type="EMBL" id="QDU44131.1"/>
    </source>
</evidence>
<accession>A0A517ZNU5</accession>
<reference evidence="2 3" key="1">
    <citation type="submission" date="2019-02" db="EMBL/GenBank/DDBJ databases">
        <title>Deep-cultivation of Planctomycetes and their phenomic and genomic characterization uncovers novel biology.</title>
        <authorList>
            <person name="Wiegand S."/>
            <person name="Jogler M."/>
            <person name="Boedeker C."/>
            <person name="Pinto D."/>
            <person name="Vollmers J."/>
            <person name="Rivas-Marin E."/>
            <person name="Kohn T."/>
            <person name="Peeters S.H."/>
            <person name="Heuer A."/>
            <person name="Rast P."/>
            <person name="Oberbeckmann S."/>
            <person name="Bunk B."/>
            <person name="Jeske O."/>
            <person name="Meyerdierks A."/>
            <person name="Storesund J.E."/>
            <person name="Kallscheuer N."/>
            <person name="Luecker S."/>
            <person name="Lage O.M."/>
            <person name="Pohl T."/>
            <person name="Merkel B.J."/>
            <person name="Hornburger P."/>
            <person name="Mueller R.-W."/>
            <person name="Bruemmer F."/>
            <person name="Labrenz M."/>
            <person name="Spormann A.M."/>
            <person name="Op den Camp H."/>
            <person name="Overmann J."/>
            <person name="Amann R."/>
            <person name="Jetten M.S.M."/>
            <person name="Mascher T."/>
            <person name="Medema M.H."/>
            <person name="Devos D.P."/>
            <person name="Kaster A.-K."/>
            <person name="Ovreas L."/>
            <person name="Rohde M."/>
            <person name="Galperin M.Y."/>
            <person name="Jogler C."/>
        </authorList>
    </citation>
    <scope>NUCLEOTIDE SEQUENCE [LARGE SCALE GENOMIC DNA]</scope>
    <source>
        <strain evidence="2 3">Mal52</strain>
    </source>
</reference>
<sequence>MSSIGSSNPAAFNLASSFAGAQRTNSQQDESKAQQAAQKFQVEQTEAIDKDVEEADLDADRDADGRQSWGASPGEIHAEDQQDASDSETAESPTRHATDALGLRGGRLDVDA</sequence>
<feature type="compositionally biased region" description="Polar residues" evidence="1">
    <location>
        <begin position="22"/>
        <end position="44"/>
    </location>
</feature>
<protein>
    <submittedName>
        <fullName evidence="2">Uncharacterized protein</fullName>
    </submittedName>
</protein>
<dbReference type="OrthoDB" id="9952235at2"/>
<dbReference type="RefSeq" id="WP_145376487.1">
    <property type="nucleotide sequence ID" value="NZ_CAXBED010000088.1"/>
</dbReference>